<sequence>MRAGGPQPPRRNEQEGAVPLDTTTPHYRRDTASHPPVSWPDYRSNQARHPHRPLALLPQRLGEITGPLLGEGRVGPHDNDLTLGHDGEPQGQRIIVSGRVLDGDGRPVAGTLLEVWQANAGGRYRHDGDRHPAPLDPNFTGVGRTITDADGRYTFTTIQPGAYPWRNHDNAWRPAHIHFSLFGTAFTQRLITQMYFPGDPLFSQDPIFNSVRDPKAREAMIAKFDLDRTIPEWALGYQWDIVLRGTDPTPLEDEDDDD</sequence>
<dbReference type="Gene3D" id="2.60.130.10">
    <property type="entry name" value="Aromatic compound dioxygenase"/>
    <property type="match status" value="1"/>
</dbReference>
<dbReference type="AlphaFoldDB" id="K0K959"/>
<dbReference type="Pfam" id="PF00775">
    <property type="entry name" value="Dioxygenase_C"/>
    <property type="match status" value="1"/>
</dbReference>
<dbReference type="InterPro" id="IPR015889">
    <property type="entry name" value="Intradiol_dOase_core"/>
</dbReference>
<comment type="similarity">
    <text evidence="1">Belongs to the intradiol ring-cleavage dioxygenase family.</text>
</comment>
<dbReference type="BioCyc" id="SESP1179773:BN6_RS29455-MONOMER"/>
<reference evidence="6 7" key="1">
    <citation type="journal article" date="2012" name="BMC Genomics">
        <title>Complete genome sequence of Saccharothrix espanaensis DSM 44229T and comparison to the other completely sequenced Pseudonocardiaceae.</title>
        <authorList>
            <person name="Strobel T."/>
            <person name="Al-Dilaimi A."/>
            <person name="Blom J."/>
            <person name="Gessner A."/>
            <person name="Kalinowski J."/>
            <person name="Luzhetska M."/>
            <person name="Puhler A."/>
            <person name="Szczepanowski R."/>
            <person name="Bechthold A."/>
            <person name="Ruckert C."/>
        </authorList>
    </citation>
    <scope>NUCLEOTIDE SEQUENCE [LARGE SCALE GENOMIC DNA]</scope>
    <source>
        <strain evidence="7">ATCC 51144 / DSM 44229 / JCM 9112 / NBRC 15066 / NRRL 15764</strain>
    </source>
</reference>
<dbReference type="STRING" id="1179773.BN6_61210"/>
<dbReference type="EMBL" id="HE804045">
    <property type="protein sequence ID" value="CCH33374.1"/>
    <property type="molecule type" value="Genomic_DNA"/>
</dbReference>
<dbReference type="InterPro" id="IPR000627">
    <property type="entry name" value="Intradiol_dOase_C"/>
</dbReference>
<feature type="region of interest" description="Disordered" evidence="4">
    <location>
        <begin position="1"/>
        <end position="46"/>
    </location>
</feature>
<evidence type="ECO:0000256" key="1">
    <source>
        <dbReference type="ARBA" id="ARBA00007825"/>
    </source>
</evidence>
<organism evidence="6 7">
    <name type="scientific">Saccharothrix espanaensis (strain ATCC 51144 / DSM 44229 / JCM 9112 / NBRC 15066 / NRRL 15764)</name>
    <dbReference type="NCBI Taxonomy" id="1179773"/>
    <lineage>
        <taxon>Bacteria</taxon>
        <taxon>Bacillati</taxon>
        <taxon>Actinomycetota</taxon>
        <taxon>Actinomycetes</taxon>
        <taxon>Pseudonocardiales</taxon>
        <taxon>Pseudonocardiaceae</taxon>
        <taxon>Saccharothrix</taxon>
    </lineage>
</organism>
<dbReference type="HOGENOM" id="CLU_027719_5_0_11"/>
<evidence type="ECO:0000313" key="7">
    <source>
        <dbReference type="Proteomes" id="UP000006281"/>
    </source>
</evidence>
<keyword evidence="7" id="KW-1185">Reference proteome</keyword>
<accession>K0K959</accession>
<dbReference type="PANTHER" id="PTHR33711">
    <property type="entry name" value="DIOXYGENASE, PUTATIVE (AFU_ORTHOLOGUE AFUA_2G02910)-RELATED"/>
    <property type="match status" value="1"/>
</dbReference>
<keyword evidence="2 6" id="KW-0223">Dioxygenase</keyword>
<evidence type="ECO:0000256" key="3">
    <source>
        <dbReference type="ARBA" id="ARBA00023002"/>
    </source>
</evidence>
<dbReference type="NCBIfam" id="TIGR02422">
    <property type="entry name" value="protocat_beta"/>
    <property type="match status" value="1"/>
</dbReference>
<dbReference type="GO" id="GO:0018578">
    <property type="term" value="F:protocatechuate 3,4-dioxygenase activity"/>
    <property type="evidence" value="ECO:0007669"/>
    <property type="project" value="UniProtKB-EC"/>
</dbReference>
<dbReference type="GO" id="GO:0008199">
    <property type="term" value="F:ferric iron binding"/>
    <property type="evidence" value="ECO:0007669"/>
    <property type="project" value="InterPro"/>
</dbReference>
<dbReference type="Proteomes" id="UP000006281">
    <property type="component" value="Chromosome"/>
</dbReference>
<dbReference type="InterPro" id="IPR012785">
    <property type="entry name" value="Protocat_dOase_b"/>
</dbReference>
<name>K0K959_SACES</name>
<dbReference type="GO" id="GO:0019619">
    <property type="term" value="P:3,4-dihydroxybenzoate catabolic process"/>
    <property type="evidence" value="ECO:0007669"/>
    <property type="project" value="InterPro"/>
</dbReference>
<dbReference type="PROSITE" id="PS00083">
    <property type="entry name" value="INTRADIOL_DIOXYGENAS"/>
    <property type="match status" value="1"/>
</dbReference>
<evidence type="ECO:0000256" key="2">
    <source>
        <dbReference type="ARBA" id="ARBA00022964"/>
    </source>
</evidence>
<evidence type="ECO:0000313" key="6">
    <source>
        <dbReference type="EMBL" id="CCH33374.1"/>
    </source>
</evidence>
<dbReference type="EC" id="1.13.11.3" evidence="6"/>
<dbReference type="SUPFAM" id="SSF49482">
    <property type="entry name" value="Aromatic compound dioxygenase"/>
    <property type="match status" value="1"/>
</dbReference>
<evidence type="ECO:0000256" key="4">
    <source>
        <dbReference type="SAM" id="MobiDB-lite"/>
    </source>
</evidence>
<dbReference type="InterPro" id="IPR050770">
    <property type="entry name" value="Intradiol_RC_Dioxygenase"/>
</dbReference>
<evidence type="ECO:0000259" key="5">
    <source>
        <dbReference type="PROSITE" id="PS00083"/>
    </source>
</evidence>
<proteinExistence type="inferred from homology"/>
<dbReference type="eggNOG" id="COG3485">
    <property type="taxonomic scope" value="Bacteria"/>
</dbReference>
<dbReference type="KEGG" id="sesp:BN6_61210"/>
<dbReference type="PANTHER" id="PTHR33711:SF10">
    <property type="entry name" value="INTRADIOL RING-CLEAVAGE DIOXYGENASES DOMAIN-CONTAINING PROTEIN"/>
    <property type="match status" value="1"/>
</dbReference>
<protein>
    <submittedName>
        <fullName evidence="6">Protocatechuate 3,4-dioxygenase, beta chain</fullName>
        <ecNumber evidence="6">1.13.11.3</ecNumber>
    </submittedName>
</protein>
<feature type="domain" description="Intradiol ring-cleavage dioxygenases" evidence="5">
    <location>
        <begin position="96"/>
        <end position="124"/>
    </location>
</feature>
<gene>
    <name evidence="6" type="primary">pcaH</name>
    <name evidence="6" type="ordered locus">BN6_61210</name>
</gene>
<keyword evidence="3 6" id="KW-0560">Oxidoreductase</keyword>
<dbReference type="PATRIC" id="fig|1179773.3.peg.6165"/>
<dbReference type="Pfam" id="PF12391">
    <property type="entry name" value="PCDO_beta_N"/>
    <property type="match status" value="1"/>
</dbReference>
<dbReference type="InterPro" id="IPR024756">
    <property type="entry name" value="PCDO_beta_N"/>
</dbReference>